<evidence type="ECO:0000313" key="2">
    <source>
        <dbReference type="Proteomes" id="UP000070529"/>
    </source>
</evidence>
<proteinExistence type="predicted"/>
<keyword evidence="2" id="KW-1185">Reference proteome</keyword>
<accession>A0A135IBS4</accession>
<protein>
    <recommendedName>
        <fullName evidence="3">DUF3726 domain-containing protein</fullName>
    </recommendedName>
</protein>
<evidence type="ECO:0008006" key="3">
    <source>
        <dbReference type="Google" id="ProtNLM"/>
    </source>
</evidence>
<dbReference type="OrthoDB" id="5792746at2"/>
<dbReference type="AlphaFoldDB" id="A0A135IBS4"/>
<dbReference type="EMBL" id="LNTY01000006">
    <property type="protein sequence ID" value="KXF82921.1"/>
    <property type="molecule type" value="Genomic_DNA"/>
</dbReference>
<name>A0A135IBS4_9GAMM</name>
<comment type="caution">
    <text evidence="1">The sequence shown here is derived from an EMBL/GenBank/DDBJ whole genome shotgun (WGS) entry which is preliminary data.</text>
</comment>
<reference evidence="1 2" key="1">
    <citation type="submission" date="2015-11" db="EMBL/GenBank/DDBJ databases">
        <title>Genomic Taxonomy of the Vibrionaceae.</title>
        <authorList>
            <person name="Gomez-Gil B."/>
            <person name="Enciso-Ibarra J."/>
        </authorList>
    </citation>
    <scope>NUCLEOTIDE SEQUENCE [LARGE SCALE GENOMIC DNA]</scope>
    <source>
        <strain evidence="1 2">CAIM 912</strain>
    </source>
</reference>
<evidence type="ECO:0000313" key="1">
    <source>
        <dbReference type="EMBL" id="KXF82921.1"/>
    </source>
</evidence>
<sequence length="236" mass="26000">MFVSHNELVTLCAKAFESLQKHCGESDAIANMVVELEMAGLGGVANFVAALQFLDEERKPVSPSIVIDLNHVEADLHGTSLLCHFPALLDVTIEQLISAKSARLTIHQCSNRHFAFGELVKLSGKGISVRMTWCNDKVPLGVEYIHNAGRRYPDIYFGDNQDIGVHDVEIELSLVPFIMDDASLSPDISAEMQAISFQRAWECGIEVDEAHWLTMKAFASRGLVENSEQSQRGAGE</sequence>
<dbReference type="RefSeq" id="WP_067410023.1">
    <property type="nucleotide sequence ID" value="NZ_LNTY01000006.1"/>
</dbReference>
<dbReference type="Pfam" id="PF12525">
    <property type="entry name" value="DUF3726"/>
    <property type="match status" value="1"/>
</dbReference>
<dbReference type="Proteomes" id="UP000070529">
    <property type="component" value="Unassembled WGS sequence"/>
</dbReference>
<dbReference type="InterPro" id="IPR022201">
    <property type="entry name" value="DUF3726"/>
</dbReference>
<gene>
    <name evidence="1" type="ORF">ATN88_03935</name>
</gene>
<organism evidence="1 2">
    <name type="scientific">Enterovibrio coralii</name>
    <dbReference type="NCBI Taxonomy" id="294935"/>
    <lineage>
        <taxon>Bacteria</taxon>
        <taxon>Pseudomonadati</taxon>
        <taxon>Pseudomonadota</taxon>
        <taxon>Gammaproteobacteria</taxon>
        <taxon>Vibrionales</taxon>
        <taxon>Vibrionaceae</taxon>
        <taxon>Enterovibrio</taxon>
    </lineage>
</organism>
<dbReference type="STRING" id="294935.ATN88_03935"/>